<evidence type="ECO:0000256" key="1">
    <source>
        <dbReference type="SAM" id="MobiDB-lite"/>
    </source>
</evidence>
<gene>
    <name evidence="3" type="ORF">GCM10009544_32500</name>
</gene>
<keyword evidence="4" id="KW-1185">Reference proteome</keyword>
<comment type="caution">
    <text evidence="3">The sequence shown here is derived from an EMBL/GenBank/DDBJ whole genome shotgun (WGS) entry which is preliminary data.</text>
</comment>
<feature type="signal peptide" evidence="2">
    <location>
        <begin position="1"/>
        <end position="29"/>
    </location>
</feature>
<evidence type="ECO:0000256" key="2">
    <source>
        <dbReference type="SAM" id="SignalP"/>
    </source>
</evidence>
<keyword evidence="2" id="KW-0732">Signal</keyword>
<protein>
    <recommendedName>
        <fullName evidence="5">Lipoprotein</fullName>
    </recommendedName>
</protein>
<evidence type="ECO:0000313" key="4">
    <source>
        <dbReference type="Proteomes" id="UP001499895"/>
    </source>
</evidence>
<reference evidence="3 4" key="1">
    <citation type="journal article" date="2019" name="Int. J. Syst. Evol. Microbiol.">
        <title>The Global Catalogue of Microorganisms (GCM) 10K type strain sequencing project: providing services to taxonomists for standard genome sequencing and annotation.</title>
        <authorList>
            <consortium name="The Broad Institute Genomics Platform"/>
            <consortium name="The Broad Institute Genome Sequencing Center for Infectious Disease"/>
            <person name="Wu L."/>
            <person name="Ma J."/>
        </authorList>
    </citation>
    <scope>NUCLEOTIDE SEQUENCE [LARGE SCALE GENOMIC DNA]</scope>
    <source>
        <strain evidence="3 4">JCM 10649</strain>
    </source>
</reference>
<sequence>MTRKSGWGYGTRAALSAVLAVTAALSVLAGCSRPADRPRPERPADRHTVATHPPGSVDLGRWITDFTDRITPEGAYRVPAARERRAVADGVRAFLDGDRPRAERSLATAGYTVRTLVDRDGGRRVAEIADATRDGEARRGWGRVYVDLRGPARWQVQVPHPAADLRTEQLGIGLLRGTPGGVMVLAGAHRNAGGGDEADVAHRRDSVFAAVSDALADRELPAVQVHGFADQSLPDHDVVVSTGNGSAGLSAARRLTGALRAEDLKVCEVWERYCGRLEGRTNVEGDYAEAAGVPFLHVEHNRRVRMDDGLVAGAVRALSEVTRRWAAGRG</sequence>
<name>A0ABN1A546_9ACTN</name>
<dbReference type="PROSITE" id="PS51257">
    <property type="entry name" value="PROKAR_LIPOPROTEIN"/>
    <property type="match status" value="1"/>
</dbReference>
<proteinExistence type="predicted"/>
<feature type="compositionally biased region" description="Basic and acidic residues" evidence="1">
    <location>
        <begin position="34"/>
        <end position="48"/>
    </location>
</feature>
<feature type="chain" id="PRO_5046491786" description="Lipoprotein" evidence="2">
    <location>
        <begin position="30"/>
        <end position="330"/>
    </location>
</feature>
<evidence type="ECO:0008006" key="5">
    <source>
        <dbReference type="Google" id="ProtNLM"/>
    </source>
</evidence>
<evidence type="ECO:0000313" key="3">
    <source>
        <dbReference type="EMBL" id="GAA0467761.1"/>
    </source>
</evidence>
<dbReference type="Proteomes" id="UP001499895">
    <property type="component" value="Unassembled WGS sequence"/>
</dbReference>
<organism evidence="3 4">
    <name type="scientific">Streptomyces stramineus</name>
    <dbReference type="NCBI Taxonomy" id="173861"/>
    <lineage>
        <taxon>Bacteria</taxon>
        <taxon>Bacillati</taxon>
        <taxon>Actinomycetota</taxon>
        <taxon>Actinomycetes</taxon>
        <taxon>Kitasatosporales</taxon>
        <taxon>Streptomycetaceae</taxon>
        <taxon>Streptomyces</taxon>
    </lineage>
</organism>
<dbReference type="EMBL" id="BAAAHB010000032">
    <property type="protein sequence ID" value="GAA0467761.1"/>
    <property type="molecule type" value="Genomic_DNA"/>
</dbReference>
<dbReference type="RefSeq" id="WP_344090970.1">
    <property type="nucleotide sequence ID" value="NZ_BAAAHB010000032.1"/>
</dbReference>
<accession>A0ABN1A546</accession>
<feature type="region of interest" description="Disordered" evidence="1">
    <location>
        <begin position="32"/>
        <end position="54"/>
    </location>
</feature>